<sequence length="313" mass="36546">MSPILLFDNALKKVGIEIYDYNDFIILEKIGENKSGNVEKARWKSNGLNVTVKSLEFEMDLNEDIIQEFVVELQPQASSYKILQLNTKNLLNDYMPSPSTTSPKEENFLEHLKTFVQIEPNMSDLIRDEHFKLISKWINKTPPKSGIIRKILAKKKPKIKQNYDFKLLIRGSRDGFTAADFHDKCDNKGPTLIILKVKDENEILGGYNPFSWESPSEIKFYYTQKSFLCNLDVNKPENSILSRARQHESITSSKDYGPYFRGDLCMSKNFNTDCDCRCYRWYYEKSIRKSIENFSIEEYEVFQVIKSNNSINR</sequence>
<evidence type="ECO:0000313" key="1">
    <source>
        <dbReference type="EMBL" id="CAG8503388.1"/>
    </source>
</evidence>
<organism evidence="1 2">
    <name type="scientific">Scutellospora calospora</name>
    <dbReference type="NCBI Taxonomy" id="85575"/>
    <lineage>
        <taxon>Eukaryota</taxon>
        <taxon>Fungi</taxon>
        <taxon>Fungi incertae sedis</taxon>
        <taxon>Mucoromycota</taxon>
        <taxon>Glomeromycotina</taxon>
        <taxon>Glomeromycetes</taxon>
        <taxon>Diversisporales</taxon>
        <taxon>Gigasporaceae</taxon>
        <taxon>Scutellospora</taxon>
    </lineage>
</organism>
<reference evidence="1" key="1">
    <citation type="submission" date="2021-06" db="EMBL/GenBank/DDBJ databases">
        <authorList>
            <person name="Kallberg Y."/>
            <person name="Tangrot J."/>
            <person name="Rosling A."/>
        </authorList>
    </citation>
    <scope>NUCLEOTIDE SEQUENCE</scope>
    <source>
        <strain evidence="1">AU212A</strain>
    </source>
</reference>
<protein>
    <submittedName>
        <fullName evidence="1">8441_t:CDS:1</fullName>
    </submittedName>
</protein>
<proteinExistence type="predicted"/>
<dbReference type="EMBL" id="CAJVPM010003593">
    <property type="protein sequence ID" value="CAG8503388.1"/>
    <property type="molecule type" value="Genomic_DNA"/>
</dbReference>
<accession>A0ACA9L363</accession>
<evidence type="ECO:0000313" key="2">
    <source>
        <dbReference type="Proteomes" id="UP000789860"/>
    </source>
</evidence>
<dbReference type="Proteomes" id="UP000789860">
    <property type="component" value="Unassembled WGS sequence"/>
</dbReference>
<name>A0ACA9L363_9GLOM</name>
<gene>
    <name evidence="1" type="ORF">SCALOS_LOCUS3344</name>
</gene>
<keyword evidence="2" id="KW-1185">Reference proteome</keyword>
<comment type="caution">
    <text evidence="1">The sequence shown here is derived from an EMBL/GenBank/DDBJ whole genome shotgun (WGS) entry which is preliminary data.</text>
</comment>